<evidence type="ECO:0000313" key="3">
    <source>
        <dbReference type="Proteomes" id="UP000307440"/>
    </source>
</evidence>
<dbReference type="Proteomes" id="UP000307440">
    <property type="component" value="Unassembled WGS sequence"/>
</dbReference>
<dbReference type="OrthoDB" id="3004525at2759"/>
<keyword evidence="3" id="KW-1185">Reference proteome</keyword>
<reference evidence="2 3" key="1">
    <citation type="journal article" date="2019" name="Nat. Ecol. Evol.">
        <title>Megaphylogeny resolves global patterns of mushroom evolution.</title>
        <authorList>
            <person name="Varga T."/>
            <person name="Krizsan K."/>
            <person name="Foldi C."/>
            <person name="Dima B."/>
            <person name="Sanchez-Garcia M."/>
            <person name="Sanchez-Ramirez S."/>
            <person name="Szollosi G.J."/>
            <person name="Szarkandi J.G."/>
            <person name="Papp V."/>
            <person name="Albert L."/>
            <person name="Andreopoulos W."/>
            <person name="Angelini C."/>
            <person name="Antonin V."/>
            <person name="Barry K.W."/>
            <person name="Bougher N.L."/>
            <person name="Buchanan P."/>
            <person name="Buyck B."/>
            <person name="Bense V."/>
            <person name="Catcheside P."/>
            <person name="Chovatia M."/>
            <person name="Cooper J."/>
            <person name="Damon W."/>
            <person name="Desjardin D."/>
            <person name="Finy P."/>
            <person name="Geml J."/>
            <person name="Haridas S."/>
            <person name="Hughes K."/>
            <person name="Justo A."/>
            <person name="Karasinski D."/>
            <person name="Kautmanova I."/>
            <person name="Kiss B."/>
            <person name="Kocsube S."/>
            <person name="Kotiranta H."/>
            <person name="LaButti K.M."/>
            <person name="Lechner B.E."/>
            <person name="Liimatainen K."/>
            <person name="Lipzen A."/>
            <person name="Lukacs Z."/>
            <person name="Mihaltcheva S."/>
            <person name="Morgado L.N."/>
            <person name="Niskanen T."/>
            <person name="Noordeloos M.E."/>
            <person name="Ohm R.A."/>
            <person name="Ortiz-Santana B."/>
            <person name="Ovrebo C."/>
            <person name="Racz N."/>
            <person name="Riley R."/>
            <person name="Savchenko A."/>
            <person name="Shiryaev A."/>
            <person name="Soop K."/>
            <person name="Spirin V."/>
            <person name="Szebenyi C."/>
            <person name="Tomsovsky M."/>
            <person name="Tulloss R.E."/>
            <person name="Uehling J."/>
            <person name="Grigoriev I.V."/>
            <person name="Vagvolgyi C."/>
            <person name="Papp T."/>
            <person name="Martin F.M."/>
            <person name="Miettinen O."/>
            <person name="Hibbett D.S."/>
            <person name="Nagy L.G."/>
        </authorList>
    </citation>
    <scope>NUCLEOTIDE SEQUENCE [LARGE SCALE GENOMIC DNA]</scope>
    <source>
        <strain evidence="2 3">CBS 121175</strain>
    </source>
</reference>
<sequence>MLLILLKQQKLWNGNFFEKSSLHAVGLVVKLGHDGRQCVVPSPPQTVQVFDITGVHKVLIEYCNCQSQSTLRFVQLLHCQLFPSTIKRIKTAYTFEMLNTFQELSLQGKTMIYDFYHTILNCSDPLHLEKCPVFYSSRLCSV</sequence>
<name>A0A5C3KAQ5_COPMA</name>
<protein>
    <recommendedName>
        <fullName evidence="1">CxC2-like cysteine cluster KDZ transposase-associated domain-containing protein</fullName>
    </recommendedName>
</protein>
<dbReference type="STRING" id="230819.A0A5C3KAQ5"/>
<accession>A0A5C3KAQ5</accession>
<evidence type="ECO:0000313" key="2">
    <source>
        <dbReference type="EMBL" id="TFK16703.1"/>
    </source>
</evidence>
<evidence type="ECO:0000259" key="1">
    <source>
        <dbReference type="Pfam" id="PF18803"/>
    </source>
</evidence>
<gene>
    <name evidence="2" type="ORF">FA15DRAFT_606540</name>
</gene>
<proteinExistence type="predicted"/>
<dbReference type="Pfam" id="PF18803">
    <property type="entry name" value="CxC2"/>
    <property type="match status" value="1"/>
</dbReference>
<dbReference type="EMBL" id="ML210664">
    <property type="protein sequence ID" value="TFK16703.1"/>
    <property type="molecule type" value="Genomic_DNA"/>
</dbReference>
<organism evidence="2 3">
    <name type="scientific">Coprinopsis marcescibilis</name>
    <name type="common">Agaric fungus</name>
    <name type="synonym">Psathyrella marcescibilis</name>
    <dbReference type="NCBI Taxonomy" id="230819"/>
    <lineage>
        <taxon>Eukaryota</taxon>
        <taxon>Fungi</taxon>
        <taxon>Dikarya</taxon>
        <taxon>Basidiomycota</taxon>
        <taxon>Agaricomycotina</taxon>
        <taxon>Agaricomycetes</taxon>
        <taxon>Agaricomycetidae</taxon>
        <taxon>Agaricales</taxon>
        <taxon>Agaricineae</taxon>
        <taxon>Psathyrellaceae</taxon>
        <taxon>Coprinopsis</taxon>
    </lineage>
</organism>
<feature type="domain" description="CxC2-like cysteine cluster KDZ transposase-associated" evidence="1">
    <location>
        <begin position="22"/>
        <end position="124"/>
    </location>
</feature>
<dbReference type="InterPro" id="IPR041457">
    <property type="entry name" value="CxC2_KDZ-assoc"/>
</dbReference>
<dbReference type="AlphaFoldDB" id="A0A5C3KAQ5"/>